<dbReference type="PANTHER" id="PTHR23291:SF50">
    <property type="entry name" value="PROTEIN LIFEGUARD 4"/>
    <property type="match status" value="1"/>
</dbReference>
<feature type="transmembrane region" description="Helical" evidence="6">
    <location>
        <begin position="41"/>
        <end position="66"/>
    </location>
</feature>
<evidence type="ECO:0000256" key="1">
    <source>
        <dbReference type="ARBA" id="ARBA00004141"/>
    </source>
</evidence>
<feature type="transmembrane region" description="Helical" evidence="6">
    <location>
        <begin position="17"/>
        <end position="35"/>
    </location>
</feature>
<sequence length="227" mass="25205">MNEISYSKSQNNFINKTLLYMAIGLIITFAVGYFISTSVSMMMLIYSNSAFVIGIIVVELALVVLLSRKINKLSVQAAFAMFITYSIVNGFTFGAIFTIYSLESIISIFVVTSAMFFCCSMIGMTSKKDLSMVGRIAIMGVVGILVTSLFNLFVGSDQLSMFVNYIGIAVFCALTAYDMQKVKLIHEQNYGYDAATTNKFAIIAALELYLDFVNLFIYLIRILGKKK</sequence>
<feature type="transmembrane region" description="Helical" evidence="6">
    <location>
        <begin position="200"/>
        <end position="220"/>
    </location>
</feature>
<accession>A0A927W810</accession>
<dbReference type="PANTHER" id="PTHR23291">
    <property type="entry name" value="BAX INHIBITOR-RELATED"/>
    <property type="match status" value="1"/>
</dbReference>
<gene>
    <name evidence="7" type="ORF">E7215_01645</name>
</gene>
<evidence type="ECO:0000256" key="2">
    <source>
        <dbReference type="ARBA" id="ARBA00010350"/>
    </source>
</evidence>
<comment type="caution">
    <text evidence="7">The sequence shown here is derived from an EMBL/GenBank/DDBJ whole genome shotgun (WGS) entry which is preliminary data.</text>
</comment>
<evidence type="ECO:0000256" key="3">
    <source>
        <dbReference type="ARBA" id="ARBA00022692"/>
    </source>
</evidence>
<protein>
    <submittedName>
        <fullName evidence="7">Bax inhibitor-1/YccA family protein</fullName>
    </submittedName>
</protein>
<evidence type="ECO:0000313" key="8">
    <source>
        <dbReference type="Proteomes" id="UP000768462"/>
    </source>
</evidence>
<feature type="transmembrane region" description="Helical" evidence="6">
    <location>
        <begin position="105"/>
        <end position="124"/>
    </location>
</feature>
<keyword evidence="4 6" id="KW-1133">Transmembrane helix</keyword>
<comment type="subcellular location">
    <subcellularLocation>
        <location evidence="1">Membrane</location>
        <topology evidence="1">Multi-pass membrane protein</topology>
    </subcellularLocation>
</comment>
<dbReference type="InterPro" id="IPR006214">
    <property type="entry name" value="Bax_inhibitor_1-related"/>
</dbReference>
<comment type="similarity">
    <text evidence="2 6">Belongs to the BI1 family.</text>
</comment>
<proteinExistence type="inferred from homology"/>
<dbReference type="AlphaFoldDB" id="A0A927W810"/>
<dbReference type="GO" id="GO:0005886">
    <property type="term" value="C:plasma membrane"/>
    <property type="evidence" value="ECO:0007669"/>
    <property type="project" value="TreeGrafter"/>
</dbReference>
<evidence type="ECO:0000256" key="5">
    <source>
        <dbReference type="ARBA" id="ARBA00023136"/>
    </source>
</evidence>
<reference evidence="7" key="1">
    <citation type="submission" date="2019-04" db="EMBL/GenBank/DDBJ databases">
        <title>Evolution of Biomass-Degrading Anaerobic Consortia Revealed by Metagenomics.</title>
        <authorList>
            <person name="Peng X."/>
        </authorList>
    </citation>
    <scope>NUCLEOTIDE SEQUENCE</scope>
    <source>
        <strain evidence="7">SIG254</strain>
    </source>
</reference>
<dbReference type="EMBL" id="SVCM01000018">
    <property type="protein sequence ID" value="MBE6058867.1"/>
    <property type="molecule type" value="Genomic_DNA"/>
</dbReference>
<keyword evidence="3 6" id="KW-0812">Transmembrane</keyword>
<evidence type="ECO:0000256" key="4">
    <source>
        <dbReference type="ARBA" id="ARBA00022989"/>
    </source>
</evidence>
<dbReference type="Proteomes" id="UP000768462">
    <property type="component" value="Unassembled WGS sequence"/>
</dbReference>
<evidence type="ECO:0000256" key="6">
    <source>
        <dbReference type="RuleBase" id="RU004379"/>
    </source>
</evidence>
<name>A0A927W810_9CLOT</name>
<dbReference type="Pfam" id="PF01027">
    <property type="entry name" value="Bax1-I"/>
    <property type="match status" value="1"/>
</dbReference>
<feature type="transmembrane region" description="Helical" evidence="6">
    <location>
        <begin position="136"/>
        <end position="156"/>
    </location>
</feature>
<keyword evidence="5 6" id="KW-0472">Membrane</keyword>
<dbReference type="CDD" id="cd10432">
    <property type="entry name" value="BI-1-like_bacterial"/>
    <property type="match status" value="1"/>
</dbReference>
<evidence type="ECO:0000313" key="7">
    <source>
        <dbReference type="EMBL" id="MBE6058867.1"/>
    </source>
</evidence>
<organism evidence="7 8">
    <name type="scientific">Clostridium sulfidigenes</name>
    <dbReference type="NCBI Taxonomy" id="318464"/>
    <lineage>
        <taxon>Bacteria</taxon>
        <taxon>Bacillati</taxon>
        <taxon>Bacillota</taxon>
        <taxon>Clostridia</taxon>
        <taxon>Eubacteriales</taxon>
        <taxon>Clostridiaceae</taxon>
        <taxon>Clostridium</taxon>
    </lineage>
</organism>
<feature type="transmembrane region" description="Helical" evidence="6">
    <location>
        <begin position="78"/>
        <end position="99"/>
    </location>
</feature>